<evidence type="ECO:0000313" key="2">
    <source>
        <dbReference type="EMBL" id="ARN79934.1"/>
    </source>
</evidence>
<proteinExistence type="predicted"/>
<dbReference type="Gene3D" id="3.50.50.60">
    <property type="entry name" value="FAD/NAD(P)-binding domain"/>
    <property type="match status" value="2"/>
</dbReference>
<dbReference type="SUPFAM" id="SSF51905">
    <property type="entry name" value="FAD/NAD(P)-binding domain"/>
    <property type="match status" value="1"/>
</dbReference>
<dbReference type="PRINTS" id="PR00419">
    <property type="entry name" value="ADXRDTASE"/>
</dbReference>
<dbReference type="InterPro" id="IPR036188">
    <property type="entry name" value="FAD/NAD-bd_sf"/>
</dbReference>
<dbReference type="AlphaFoldDB" id="A0A1W6MQQ8"/>
<protein>
    <recommendedName>
        <fullName evidence="1">Amine oxidase domain-containing protein</fullName>
    </recommendedName>
</protein>
<dbReference type="InterPro" id="IPR050464">
    <property type="entry name" value="Zeta_carotene_desat/Oxidored"/>
</dbReference>
<dbReference type="EMBL" id="CP019948">
    <property type="protein sequence ID" value="ARN79934.1"/>
    <property type="molecule type" value="Genomic_DNA"/>
</dbReference>
<dbReference type="OrthoDB" id="9803192at2"/>
<dbReference type="KEGG" id="mbry:B1812_01300"/>
<dbReference type="GO" id="GO:0016491">
    <property type="term" value="F:oxidoreductase activity"/>
    <property type="evidence" value="ECO:0007669"/>
    <property type="project" value="InterPro"/>
</dbReference>
<organism evidence="2 3">
    <name type="scientific">Methylocystis bryophila</name>
    <dbReference type="NCBI Taxonomy" id="655015"/>
    <lineage>
        <taxon>Bacteria</taxon>
        <taxon>Pseudomonadati</taxon>
        <taxon>Pseudomonadota</taxon>
        <taxon>Alphaproteobacteria</taxon>
        <taxon>Hyphomicrobiales</taxon>
        <taxon>Methylocystaceae</taxon>
        <taxon>Methylocystis</taxon>
    </lineage>
</organism>
<feature type="domain" description="Amine oxidase" evidence="1">
    <location>
        <begin position="13"/>
        <end position="291"/>
    </location>
</feature>
<dbReference type="PANTHER" id="PTHR42923">
    <property type="entry name" value="PROTOPORPHYRINOGEN OXIDASE"/>
    <property type="match status" value="1"/>
</dbReference>
<name>A0A1W6MQQ8_9HYPH</name>
<evidence type="ECO:0000313" key="3">
    <source>
        <dbReference type="Proteomes" id="UP000193978"/>
    </source>
</evidence>
<dbReference type="Pfam" id="PF01593">
    <property type="entry name" value="Amino_oxidase"/>
    <property type="match status" value="1"/>
</dbReference>
<dbReference type="Proteomes" id="UP000193978">
    <property type="component" value="Chromosome"/>
</dbReference>
<keyword evidence="3" id="KW-1185">Reference proteome</keyword>
<evidence type="ECO:0000259" key="1">
    <source>
        <dbReference type="Pfam" id="PF01593"/>
    </source>
</evidence>
<sequence>MAKVAVIGAGAMGLAAAYHAAKAGHCVTVYEADKVAGGMAAHFDFDGLSIERYYHFVCKSDHATAELMDELGIGDKMRWVATKMGFHFRGRLYDWGNPFALLAFPHMSFAEKLRYGLMMFLATKRRAAGSLENISTKEWIQAWCGPRVYDALWRPLFDLKFYGLAENISAAWLWTRLKRVGTSRRSLLQEELGYIDGGSETLVRALVEAIQARGGALRLGARVDEVVVENGRVIGVRLGGDLSSCDAVISTVPTPLVSKLIPALPQELKDSYQAIKNIGVVCLIFKLARSVTPNFWVNVSDPSIKIPGFVEFSNLRALENVIVYVPYYTPIDTPVWSKSNQELLDEAFGYLKKINPSLSDADRIAATAGRLLHAQPVCPPGFGARIPKIETPIVGLQVADTCFYYPEDRGISESVRIGKEMAEAVGGPALGGAKP</sequence>
<gene>
    <name evidence="2" type="ORF">B1812_01300</name>
</gene>
<dbReference type="InterPro" id="IPR002937">
    <property type="entry name" value="Amino_oxidase"/>
</dbReference>
<reference evidence="2 3" key="1">
    <citation type="submission" date="2017-02" db="EMBL/GenBank/DDBJ databases">
        <authorList>
            <person name="Peterson S.W."/>
        </authorList>
    </citation>
    <scope>NUCLEOTIDE SEQUENCE [LARGE SCALE GENOMIC DNA]</scope>
    <source>
        <strain evidence="2 3">S285</strain>
    </source>
</reference>
<dbReference type="STRING" id="655015.B1812_01300"/>
<dbReference type="NCBIfam" id="NF005560">
    <property type="entry name" value="PRK07233.1"/>
    <property type="match status" value="1"/>
</dbReference>
<dbReference type="RefSeq" id="WP_085769984.1">
    <property type="nucleotide sequence ID" value="NZ_AP027149.1"/>
</dbReference>
<dbReference type="PANTHER" id="PTHR42923:SF46">
    <property type="entry name" value="AMINE OXIDASE"/>
    <property type="match status" value="1"/>
</dbReference>
<accession>A0A1W6MQQ8</accession>